<dbReference type="EMBL" id="HBFX01000641">
    <property type="protein sequence ID" value="CAD8945847.1"/>
    <property type="molecule type" value="Transcribed_RNA"/>
</dbReference>
<dbReference type="AlphaFoldDB" id="A0A7S1GSM5"/>
<feature type="domain" description="F-box/LRR-repeat protein 15-like leucin rich repeat" evidence="1">
    <location>
        <begin position="87"/>
        <end position="229"/>
    </location>
</feature>
<dbReference type="InterPro" id="IPR006553">
    <property type="entry name" value="Leu-rich_rpt_Cys-con_subtyp"/>
</dbReference>
<dbReference type="Pfam" id="PF25372">
    <property type="entry name" value="DUF7885"/>
    <property type="match status" value="1"/>
</dbReference>
<organism evidence="2">
    <name type="scientific">Hemiselmis andersenii</name>
    <name type="common">Cryptophyte alga</name>
    <dbReference type="NCBI Taxonomy" id="464988"/>
    <lineage>
        <taxon>Eukaryota</taxon>
        <taxon>Cryptophyceae</taxon>
        <taxon>Cryptomonadales</taxon>
        <taxon>Hemiselmidaceae</taxon>
        <taxon>Hemiselmis</taxon>
    </lineage>
</organism>
<accession>A0A7S1GSM5</accession>
<dbReference type="GO" id="GO:0031146">
    <property type="term" value="P:SCF-dependent proteasomal ubiquitin-dependent protein catabolic process"/>
    <property type="evidence" value="ECO:0007669"/>
    <property type="project" value="TreeGrafter"/>
</dbReference>
<dbReference type="PANTHER" id="PTHR13318:SF190">
    <property type="entry name" value="PARTNER OF PAIRED, ISOFORM B"/>
    <property type="match status" value="1"/>
</dbReference>
<evidence type="ECO:0000313" key="2">
    <source>
        <dbReference type="EMBL" id="CAD8945847.1"/>
    </source>
</evidence>
<dbReference type="GO" id="GO:0019005">
    <property type="term" value="C:SCF ubiquitin ligase complex"/>
    <property type="evidence" value="ECO:0007669"/>
    <property type="project" value="TreeGrafter"/>
</dbReference>
<proteinExistence type="predicted"/>
<dbReference type="Gene3D" id="3.80.10.10">
    <property type="entry name" value="Ribonuclease Inhibitor"/>
    <property type="match status" value="2"/>
</dbReference>
<dbReference type="PANTHER" id="PTHR13318">
    <property type="entry name" value="PARTNER OF PAIRED, ISOFORM B-RELATED"/>
    <property type="match status" value="1"/>
</dbReference>
<protein>
    <recommendedName>
        <fullName evidence="1">F-box/LRR-repeat protein 15-like leucin rich repeat domain-containing protein</fullName>
    </recommendedName>
</protein>
<name>A0A7S1GSM5_HEMAN</name>
<reference evidence="2" key="1">
    <citation type="submission" date="2021-01" db="EMBL/GenBank/DDBJ databases">
        <authorList>
            <person name="Corre E."/>
            <person name="Pelletier E."/>
            <person name="Niang G."/>
            <person name="Scheremetjew M."/>
            <person name="Finn R."/>
            <person name="Kale V."/>
            <person name="Holt S."/>
            <person name="Cochrane G."/>
            <person name="Meng A."/>
            <person name="Brown T."/>
            <person name="Cohen L."/>
        </authorList>
    </citation>
    <scope>NUCLEOTIDE SEQUENCE</scope>
    <source>
        <strain evidence="2">CCMP644</strain>
    </source>
</reference>
<dbReference type="InterPro" id="IPR057207">
    <property type="entry name" value="FBXL15_LRR"/>
</dbReference>
<dbReference type="SUPFAM" id="SSF52047">
    <property type="entry name" value="RNI-like"/>
    <property type="match status" value="1"/>
</dbReference>
<dbReference type="InterPro" id="IPR032675">
    <property type="entry name" value="LRR_dom_sf"/>
</dbReference>
<sequence>MARPWTAKPKRETIAGSGPPSLLELCTDAIAQHLHTIPFVGEVLPHHILKEVLDRRKNQNMTDTDVPLLLSTTFEVVPPTQVDYLSFKNCHKVTSDGIKVVFDNCPALTSLDLSFCELIGDDALKGLSQRCPGLRELDLTGCRLVTDEGCKHLGILKHLAGLRLELCNKVTDMGVQAVVRGTGPSLRELNVGDVRQMTNISVQIIADHCTNLTSLSIAGNMQATDMDVADVCKKCLGMQSLNLRACRRLTDGCLKPISAMLRGQHRRGIPALRALDLGGCGRLTDDALCNMLPLCSSLTLLDLRGCRNLTQRSRDLVDKYCPHMSELTFPKLDPPTQ</sequence>
<evidence type="ECO:0000259" key="1">
    <source>
        <dbReference type="Pfam" id="PF25372"/>
    </source>
</evidence>
<gene>
    <name evidence="2" type="ORF">HAND00432_LOCUS364</name>
</gene>
<dbReference type="SMART" id="SM00367">
    <property type="entry name" value="LRR_CC"/>
    <property type="match status" value="8"/>
</dbReference>